<dbReference type="Proteomes" id="UP000502287">
    <property type="component" value="Chromosome"/>
</dbReference>
<dbReference type="GO" id="GO:0016853">
    <property type="term" value="F:isomerase activity"/>
    <property type="evidence" value="ECO:0007669"/>
    <property type="project" value="UniProtKB-KW"/>
</dbReference>
<dbReference type="InterPro" id="IPR050099">
    <property type="entry name" value="SIS_GmhA/DiaA_subfam"/>
</dbReference>
<dbReference type="Gene3D" id="3.40.50.10490">
    <property type="entry name" value="Glucose-6-phosphate isomerase like protein, domain 1"/>
    <property type="match status" value="1"/>
</dbReference>
<evidence type="ECO:0000313" key="5">
    <source>
        <dbReference type="Proteomes" id="UP000502287"/>
    </source>
</evidence>
<evidence type="ECO:0000313" key="3">
    <source>
        <dbReference type="EMBL" id="RPE95851.1"/>
    </source>
</evidence>
<dbReference type="PANTHER" id="PTHR30390">
    <property type="entry name" value="SEDOHEPTULOSE 7-PHOSPHATE ISOMERASE / DNAA INITIATOR-ASSOCIATING FACTOR FOR REPLICATION INITIATION"/>
    <property type="match status" value="1"/>
</dbReference>
<reference evidence="3 4" key="2">
    <citation type="submission" date="2018-11" db="EMBL/GenBank/DDBJ databases">
        <title>Genomic Encyclopedia of Type Strains, Phase IV (KMG-IV): sequencing the most valuable type-strain genomes for metagenomic binning, comparative biology and taxonomic classification.</title>
        <authorList>
            <person name="Goeker M."/>
        </authorList>
    </citation>
    <scope>NUCLEOTIDE SEQUENCE [LARGE SCALE GENOMIC DNA]</scope>
    <source>
        <strain evidence="3 4">DSM 25797</strain>
    </source>
</reference>
<dbReference type="InterPro" id="IPR046348">
    <property type="entry name" value="SIS_dom_sf"/>
</dbReference>
<feature type="domain" description="SIS" evidence="1">
    <location>
        <begin position="34"/>
        <end position="196"/>
    </location>
</feature>
<dbReference type="PANTHER" id="PTHR30390:SF6">
    <property type="entry name" value="DNAA INITIATOR-ASSOCIATING PROTEIN DIAA"/>
    <property type="match status" value="1"/>
</dbReference>
<dbReference type="PROSITE" id="PS51464">
    <property type="entry name" value="SIS"/>
    <property type="match status" value="1"/>
</dbReference>
<protein>
    <submittedName>
        <fullName evidence="3">D-sedoheptulose 7-phosphate isomerase</fullName>
    </submittedName>
    <submittedName>
        <fullName evidence="2">SIS domain-containing protein</fullName>
    </submittedName>
</protein>
<sequence length="202" mass="22310">MLQKIQDRFAESIQTQIAAADLLPNVLQSAAQKLTACLLNGNKVIVCGHGRSYANAQLLVSNLLHRYDLSRPSLAAQLLHFDGMFASYLAQENDLDEIYKKQLQVIAKAGDIFVAFSPTGNETAILNAIHTANNEDLTIIAFTSSRNDHTQGLLAEDDCEISMPSLNEMRIIEGHQFCINVLCELIDNLLFNHSPPIRSTLC</sequence>
<evidence type="ECO:0000313" key="2">
    <source>
        <dbReference type="EMBL" id="QIM65690.1"/>
    </source>
</evidence>
<proteinExistence type="predicted"/>
<dbReference type="KEGG" id="fcl:A4G17_09640"/>
<dbReference type="GO" id="GO:1901135">
    <property type="term" value="P:carbohydrate derivative metabolic process"/>
    <property type="evidence" value="ECO:0007669"/>
    <property type="project" value="InterPro"/>
</dbReference>
<evidence type="ECO:0000313" key="4">
    <source>
        <dbReference type="Proteomes" id="UP000276901"/>
    </source>
</evidence>
<dbReference type="EMBL" id="RKQT01000001">
    <property type="protein sequence ID" value="RPE95851.1"/>
    <property type="molecule type" value="Genomic_DNA"/>
</dbReference>
<name>A0AAE6X6G2_9PAST</name>
<dbReference type="CDD" id="cd05006">
    <property type="entry name" value="SIS_GmhA"/>
    <property type="match status" value="1"/>
</dbReference>
<reference evidence="2 5" key="1">
    <citation type="submission" date="2016-03" db="EMBL/GenBank/DDBJ databases">
        <authorList>
            <person name="Hansen M.J."/>
            <person name="Bojesen A.M."/>
            <person name="Planet P."/>
        </authorList>
    </citation>
    <scope>NUCLEOTIDE SEQUENCE [LARGE SCALE GENOMIC DNA]</scope>
    <source>
        <strain evidence="2 5">HPA 21</strain>
    </source>
</reference>
<dbReference type="Proteomes" id="UP000276901">
    <property type="component" value="Unassembled WGS sequence"/>
</dbReference>
<keyword evidence="4" id="KW-1185">Reference proteome</keyword>
<accession>A0AAE6X6G2</accession>
<dbReference type="AlphaFoldDB" id="A0AAE6X6G2"/>
<evidence type="ECO:0000259" key="1">
    <source>
        <dbReference type="PROSITE" id="PS51464"/>
    </source>
</evidence>
<keyword evidence="3" id="KW-0413">Isomerase</keyword>
<dbReference type="Pfam" id="PF13580">
    <property type="entry name" value="SIS_2"/>
    <property type="match status" value="1"/>
</dbReference>
<dbReference type="GO" id="GO:0097367">
    <property type="term" value="F:carbohydrate derivative binding"/>
    <property type="evidence" value="ECO:0007669"/>
    <property type="project" value="InterPro"/>
</dbReference>
<dbReference type="SUPFAM" id="SSF53697">
    <property type="entry name" value="SIS domain"/>
    <property type="match status" value="1"/>
</dbReference>
<dbReference type="InterPro" id="IPR035461">
    <property type="entry name" value="GmhA/DiaA"/>
</dbReference>
<organism evidence="2 5">
    <name type="scientific">Frederiksenia canicola</name>
    <dbReference type="NCBI Taxonomy" id="123824"/>
    <lineage>
        <taxon>Bacteria</taxon>
        <taxon>Pseudomonadati</taxon>
        <taxon>Pseudomonadota</taxon>
        <taxon>Gammaproteobacteria</taxon>
        <taxon>Pasteurellales</taxon>
        <taxon>Pasteurellaceae</taxon>
        <taxon>Frederiksenia</taxon>
    </lineage>
</organism>
<gene>
    <name evidence="2" type="ORF">A4G17_09640</name>
    <name evidence="3" type="ORF">EDC49_0227</name>
</gene>
<dbReference type="EMBL" id="CP015029">
    <property type="protein sequence ID" value="QIM65690.1"/>
    <property type="molecule type" value="Genomic_DNA"/>
</dbReference>
<dbReference type="RefSeq" id="WP_123955782.1">
    <property type="nucleotide sequence ID" value="NZ_CP015029.1"/>
</dbReference>
<dbReference type="InterPro" id="IPR001347">
    <property type="entry name" value="SIS_dom"/>
</dbReference>